<dbReference type="PANTHER" id="PTHR12084:SF0">
    <property type="entry name" value="NUCLEAR PORE GLYCOPROTEIN P62"/>
    <property type="match status" value="1"/>
</dbReference>
<dbReference type="GO" id="GO:0006405">
    <property type="term" value="P:RNA export from nucleus"/>
    <property type="evidence" value="ECO:0007669"/>
    <property type="project" value="TreeGrafter"/>
</dbReference>
<keyword evidence="3" id="KW-1185">Reference proteome</keyword>
<protein>
    <submittedName>
        <fullName evidence="2">Uncharacterized protein</fullName>
    </submittedName>
</protein>
<dbReference type="AlphaFoldDB" id="A0AAQ4DN68"/>
<evidence type="ECO:0000313" key="3">
    <source>
        <dbReference type="Proteomes" id="UP001321473"/>
    </source>
</evidence>
<feature type="compositionally biased region" description="Low complexity" evidence="1">
    <location>
        <begin position="160"/>
        <end position="188"/>
    </location>
</feature>
<dbReference type="GO" id="GO:0017056">
    <property type="term" value="F:structural constituent of nuclear pore"/>
    <property type="evidence" value="ECO:0007669"/>
    <property type="project" value="InterPro"/>
</dbReference>
<dbReference type="PANTHER" id="PTHR12084">
    <property type="entry name" value="NUCLEAR PORE GLYCOPROTEIN P62-RELATED"/>
    <property type="match status" value="1"/>
</dbReference>
<accession>A0AAQ4DN68</accession>
<evidence type="ECO:0000313" key="2">
    <source>
        <dbReference type="EMBL" id="KAK8763908.1"/>
    </source>
</evidence>
<dbReference type="GO" id="GO:0006606">
    <property type="term" value="P:protein import into nucleus"/>
    <property type="evidence" value="ECO:0007669"/>
    <property type="project" value="TreeGrafter"/>
</dbReference>
<dbReference type="EMBL" id="JARKHS020028853">
    <property type="protein sequence ID" value="KAK8763908.1"/>
    <property type="molecule type" value="Genomic_DNA"/>
</dbReference>
<gene>
    <name evidence="2" type="ORF">V5799_033482</name>
</gene>
<comment type="caution">
    <text evidence="2">The sequence shown here is derived from an EMBL/GenBank/DDBJ whole genome shotgun (WGS) entry which is preliminary data.</text>
</comment>
<feature type="compositionally biased region" description="Basic and acidic residues" evidence="1">
    <location>
        <begin position="147"/>
        <end position="159"/>
    </location>
</feature>
<dbReference type="GO" id="GO:0044613">
    <property type="term" value="C:nuclear pore central transport channel"/>
    <property type="evidence" value="ECO:0007669"/>
    <property type="project" value="TreeGrafter"/>
</dbReference>
<dbReference type="InterPro" id="IPR026010">
    <property type="entry name" value="NSP1/NUP62"/>
</dbReference>
<feature type="region of interest" description="Disordered" evidence="1">
    <location>
        <begin position="137"/>
        <end position="188"/>
    </location>
</feature>
<evidence type="ECO:0000256" key="1">
    <source>
        <dbReference type="SAM" id="MobiDB-lite"/>
    </source>
</evidence>
<proteinExistence type="predicted"/>
<dbReference type="Proteomes" id="UP001321473">
    <property type="component" value="Unassembled WGS sequence"/>
</dbReference>
<sequence length="299" mass="32298">MTRIRQYAIQVKADNAISSKRILFKGCLPLVPCAIPVTTLCKKQDEWQHDNYQLHLRHAAHKHVFFRGQQDEPDVQLWPAAAIDRFCSWAAIHCSPCHSDSSRHCCSCDCYHTSPSANVQLYCTVFNNALPTAGRVGQSVEGGAGRAGEELHQPGHPGERLGSAASGERRAGGSAERPGGARPAGPAAAGARVGLRGCSAGGAGAAAGAPGDTARYHLADNINSQLNCVSRDIRDIVEQLNAANAFSAQDKPLQQISKVLNTHMDALMWIQHNSDLLQQKLQDLERSGQQQRTDSLLKR</sequence>
<name>A0AAQ4DN68_AMBAM</name>
<reference evidence="2 3" key="1">
    <citation type="journal article" date="2023" name="Arcadia Sci">
        <title>De novo assembly of a long-read Amblyomma americanum tick genome.</title>
        <authorList>
            <person name="Chou S."/>
            <person name="Poskanzer K.E."/>
            <person name="Rollins M."/>
            <person name="Thuy-Boun P.S."/>
        </authorList>
    </citation>
    <scope>NUCLEOTIDE SEQUENCE [LARGE SCALE GENOMIC DNA]</scope>
    <source>
        <strain evidence="2">F_SG_1</strain>
        <tissue evidence="2">Salivary glands</tissue>
    </source>
</reference>
<dbReference type="GO" id="GO:0005543">
    <property type="term" value="F:phospholipid binding"/>
    <property type="evidence" value="ECO:0007669"/>
    <property type="project" value="TreeGrafter"/>
</dbReference>
<organism evidence="2 3">
    <name type="scientific">Amblyomma americanum</name>
    <name type="common">Lone star tick</name>
    <dbReference type="NCBI Taxonomy" id="6943"/>
    <lineage>
        <taxon>Eukaryota</taxon>
        <taxon>Metazoa</taxon>
        <taxon>Ecdysozoa</taxon>
        <taxon>Arthropoda</taxon>
        <taxon>Chelicerata</taxon>
        <taxon>Arachnida</taxon>
        <taxon>Acari</taxon>
        <taxon>Parasitiformes</taxon>
        <taxon>Ixodida</taxon>
        <taxon>Ixodoidea</taxon>
        <taxon>Ixodidae</taxon>
        <taxon>Amblyomminae</taxon>
        <taxon>Amblyomma</taxon>
    </lineage>
</organism>